<dbReference type="InterPro" id="IPR010994">
    <property type="entry name" value="RuvA_2-like"/>
</dbReference>
<dbReference type="SUPFAM" id="SSF47781">
    <property type="entry name" value="RuvA domain 2-like"/>
    <property type="match status" value="1"/>
</dbReference>
<evidence type="ECO:0000256" key="1">
    <source>
        <dbReference type="SAM" id="MobiDB-lite"/>
    </source>
</evidence>
<keyword evidence="2" id="KW-0812">Transmembrane</keyword>
<dbReference type="Pfam" id="PF12836">
    <property type="entry name" value="HHH_3"/>
    <property type="match status" value="1"/>
</dbReference>
<feature type="transmembrane region" description="Helical" evidence="2">
    <location>
        <begin position="61"/>
        <end position="83"/>
    </location>
</feature>
<feature type="compositionally biased region" description="Low complexity" evidence="1">
    <location>
        <begin position="267"/>
        <end position="279"/>
    </location>
</feature>
<feature type="compositionally biased region" description="Basic and acidic residues" evidence="1">
    <location>
        <begin position="106"/>
        <end position="117"/>
    </location>
</feature>
<gene>
    <name evidence="4" type="ORF">E4A49_05005</name>
</gene>
<feature type="domain" description="Helix-hairpin-helix DNA-binding motif class 1" evidence="3">
    <location>
        <begin position="299"/>
        <end position="318"/>
    </location>
</feature>
<dbReference type="Gene3D" id="1.10.150.320">
    <property type="entry name" value="Photosystem II 12 kDa extrinsic protein"/>
    <property type="match status" value="1"/>
</dbReference>
<evidence type="ECO:0000313" key="5">
    <source>
        <dbReference type="Proteomes" id="UP000297477"/>
    </source>
</evidence>
<feature type="compositionally biased region" description="Low complexity" evidence="1">
    <location>
        <begin position="1"/>
        <end position="20"/>
    </location>
</feature>
<evidence type="ECO:0000259" key="3">
    <source>
        <dbReference type="SMART" id="SM00278"/>
    </source>
</evidence>
<dbReference type="EMBL" id="SPKT01000007">
    <property type="protein sequence ID" value="TFH99795.1"/>
    <property type="molecule type" value="Genomic_DNA"/>
</dbReference>
<keyword evidence="2" id="KW-0472">Membrane</keyword>
<dbReference type="PANTHER" id="PTHR21180:SF32">
    <property type="entry name" value="ENDONUCLEASE_EXONUCLEASE_PHOSPHATASE FAMILY DOMAIN-CONTAINING PROTEIN 1"/>
    <property type="match status" value="1"/>
</dbReference>
<reference evidence="4 5" key="1">
    <citation type="submission" date="2019-03" db="EMBL/GenBank/DDBJ databases">
        <title>Reclassification of Micrococcus aloeverae and Micrococcus yunnanensis as later heterotypic synonyms of Micrococcus luteus.</title>
        <authorList>
            <person name="Huang C.-H."/>
        </authorList>
    </citation>
    <scope>NUCLEOTIDE SEQUENCE [LARGE SCALE GENOMIC DNA]</scope>
    <source>
        <strain evidence="4 5">BCRC 12151</strain>
    </source>
</reference>
<organism evidence="4 5">
    <name type="scientific">Micrococcus lylae</name>
    <dbReference type="NCBI Taxonomy" id="1273"/>
    <lineage>
        <taxon>Bacteria</taxon>
        <taxon>Bacillati</taxon>
        <taxon>Actinomycetota</taxon>
        <taxon>Actinomycetes</taxon>
        <taxon>Micrococcales</taxon>
        <taxon>Micrococcaceae</taxon>
        <taxon>Micrococcus</taxon>
    </lineage>
</organism>
<feature type="domain" description="Helix-hairpin-helix DNA-binding motif class 1" evidence="3">
    <location>
        <begin position="329"/>
        <end position="348"/>
    </location>
</feature>
<accession>A0ABY2K097</accession>
<dbReference type="InterPro" id="IPR019554">
    <property type="entry name" value="Soluble_ligand-bd"/>
</dbReference>
<dbReference type="Gene3D" id="3.10.560.10">
    <property type="entry name" value="Outer membrane lipoprotein wza domain like"/>
    <property type="match status" value="1"/>
</dbReference>
<dbReference type="InterPro" id="IPR003583">
    <property type="entry name" value="Hlx-hairpin-Hlx_DNA-bd_motif"/>
</dbReference>
<proteinExistence type="predicted"/>
<protein>
    <submittedName>
        <fullName evidence="4">Helix-hairpin-helix domain-containing protein</fullName>
    </submittedName>
</protein>
<dbReference type="InterPro" id="IPR051675">
    <property type="entry name" value="Endo/Exo/Phosphatase_dom_1"/>
</dbReference>
<name>A0ABY2K097_9MICC</name>
<dbReference type="Pfam" id="PF10531">
    <property type="entry name" value="SLBB"/>
    <property type="match status" value="1"/>
</dbReference>
<evidence type="ECO:0000313" key="4">
    <source>
        <dbReference type="EMBL" id="TFH99795.1"/>
    </source>
</evidence>
<keyword evidence="2" id="KW-1133">Transmembrane helix</keyword>
<keyword evidence="5" id="KW-1185">Reference proteome</keyword>
<comment type="caution">
    <text evidence="4">The sequence shown here is derived from an EMBL/GenBank/DDBJ whole genome shotgun (WGS) entry which is preliminary data.</text>
</comment>
<dbReference type="SMART" id="SM00278">
    <property type="entry name" value="HhH1"/>
    <property type="match status" value="2"/>
</dbReference>
<dbReference type="PANTHER" id="PTHR21180">
    <property type="entry name" value="ENDONUCLEASE/EXONUCLEASE/PHOSPHATASE FAMILY DOMAIN-CONTAINING PROTEIN 1"/>
    <property type="match status" value="1"/>
</dbReference>
<sequence>MSPQPQQSAPASEQGLIPDDGPSPSPDPSPGAVRTGFVDDPVAASAWEEEPPRVPVFRWRLVGSAVMVLVVAVAAWWAVTWLMRPSAPEPVPVDTQARHGVGAEGHAGDGRTGDRDGPGGGEDPSSAGAGGEAEGAAAGGDRATGEQPRKAADGEGETTDKDRGRQSRVRVHVIGEVRSPGVVTVPADARTADAIAAAGGTTPAAQAERINLAAPLLDGQQVLVPSEQTSEEQLESVQAQAHAVAGGVDSNARDAAVVGGADGEEGAGAVADGTTGPGPEAQHGGAGEGAVDLNTADSSALQTLPGVGPATAEKIIAHREQVGDFQSLTDLDAVSGIGPATLERLAPLVTW</sequence>
<feature type="compositionally biased region" description="Gly residues" evidence="1">
    <location>
        <begin position="118"/>
        <end position="133"/>
    </location>
</feature>
<evidence type="ECO:0000256" key="2">
    <source>
        <dbReference type="SAM" id="Phobius"/>
    </source>
</evidence>
<feature type="region of interest" description="Disordered" evidence="1">
    <location>
        <begin position="262"/>
        <end position="291"/>
    </location>
</feature>
<dbReference type="Proteomes" id="UP000297477">
    <property type="component" value="Unassembled WGS sequence"/>
</dbReference>
<dbReference type="RefSeq" id="WP_082740089.1">
    <property type="nucleotide sequence ID" value="NZ_SPKT01000007.1"/>
</dbReference>
<feature type="region of interest" description="Disordered" evidence="1">
    <location>
        <begin position="91"/>
        <end position="168"/>
    </location>
</feature>
<feature type="region of interest" description="Disordered" evidence="1">
    <location>
        <begin position="1"/>
        <end position="40"/>
    </location>
</feature>
<feature type="compositionally biased region" description="Basic and acidic residues" evidence="1">
    <location>
        <begin position="143"/>
        <end position="165"/>
    </location>
</feature>